<dbReference type="RefSeq" id="WP_229838824.1">
    <property type="nucleotide sequence ID" value="NZ_BNAL01000002.1"/>
</dbReference>
<dbReference type="Pfam" id="PF12804">
    <property type="entry name" value="NTP_transf_3"/>
    <property type="match status" value="1"/>
</dbReference>
<dbReference type="EMBL" id="BNAL01000002">
    <property type="protein sequence ID" value="GHF94281.1"/>
    <property type="molecule type" value="Genomic_DNA"/>
</dbReference>
<name>A0ABQ3K289_9DEIO</name>
<evidence type="ECO:0000259" key="1">
    <source>
        <dbReference type="Pfam" id="PF12804"/>
    </source>
</evidence>
<organism evidence="2 3">
    <name type="scientific">Deinococcus piscis</name>
    <dbReference type="NCBI Taxonomy" id="394230"/>
    <lineage>
        <taxon>Bacteria</taxon>
        <taxon>Thermotogati</taxon>
        <taxon>Deinococcota</taxon>
        <taxon>Deinococci</taxon>
        <taxon>Deinococcales</taxon>
        <taxon>Deinococcaceae</taxon>
        <taxon>Deinococcus</taxon>
    </lineage>
</organism>
<proteinExistence type="predicted"/>
<dbReference type="InterPro" id="IPR025877">
    <property type="entry name" value="MobA-like_NTP_Trfase"/>
</dbReference>
<dbReference type="Gene3D" id="3.90.550.10">
    <property type="entry name" value="Spore Coat Polysaccharide Biosynthesis Protein SpsA, Chain A"/>
    <property type="match status" value="1"/>
</dbReference>
<dbReference type="PANTHER" id="PTHR43777">
    <property type="entry name" value="MOLYBDENUM COFACTOR CYTIDYLYLTRANSFERASE"/>
    <property type="match status" value="1"/>
</dbReference>
<feature type="domain" description="MobA-like NTP transferase" evidence="1">
    <location>
        <begin position="13"/>
        <end position="179"/>
    </location>
</feature>
<evidence type="ECO:0000313" key="2">
    <source>
        <dbReference type="EMBL" id="GHF94281.1"/>
    </source>
</evidence>
<gene>
    <name evidence="2" type="ORF">GCM10017783_02870</name>
</gene>
<sequence length="213" mass="21722">MTEAAAPVPRRAGVLLAAGRGTRMQDSGSPFAGLPKPLVPLAGKPLCRHAAEALAYASDLVRLAVVPPGQAGDAVRAALDGLGYLYAVNPEPERGLLSSFRAAVQALPPGLDGAVFALADMPLVSLETHRALRTAARPSLAAQCRYGAVSAPPLWLHADLFPALLALPDADSGPRALLTGAAQVPCPPGELLDVDTPQALAQAAQLLSGTLTP</sequence>
<dbReference type="SUPFAM" id="SSF53448">
    <property type="entry name" value="Nucleotide-diphospho-sugar transferases"/>
    <property type="match status" value="1"/>
</dbReference>
<reference evidence="3" key="1">
    <citation type="journal article" date="2019" name="Int. J. Syst. Evol. Microbiol.">
        <title>The Global Catalogue of Microorganisms (GCM) 10K type strain sequencing project: providing services to taxonomists for standard genome sequencing and annotation.</title>
        <authorList>
            <consortium name="The Broad Institute Genomics Platform"/>
            <consortium name="The Broad Institute Genome Sequencing Center for Infectious Disease"/>
            <person name="Wu L."/>
            <person name="Ma J."/>
        </authorList>
    </citation>
    <scope>NUCLEOTIDE SEQUENCE [LARGE SCALE GENOMIC DNA]</scope>
    <source>
        <strain evidence="3">CGMCC 1.18439</strain>
    </source>
</reference>
<dbReference type="Proteomes" id="UP000632154">
    <property type="component" value="Unassembled WGS sequence"/>
</dbReference>
<keyword evidence="3" id="KW-1185">Reference proteome</keyword>
<evidence type="ECO:0000313" key="3">
    <source>
        <dbReference type="Proteomes" id="UP000632154"/>
    </source>
</evidence>
<dbReference type="CDD" id="cd04182">
    <property type="entry name" value="GT_2_like_f"/>
    <property type="match status" value="1"/>
</dbReference>
<dbReference type="InterPro" id="IPR029044">
    <property type="entry name" value="Nucleotide-diphossugar_trans"/>
</dbReference>
<protein>
    <recommendedName>
        <fullName evidence="1">MobA-like NTP transferase domain-containing protein</fullName>
    </recommendedName>
</protein>
<dbReference type="PANTHER" id="PTHR43777:SF1">
    <property type="entry name" value="MOLYBDENUM COFACTOR CYTIDYLYLTRANSFERASE"/>
    <property type="match status" value="1"/>
</dbReference>
<comment type="caution">
    <text evidence="2">The sequence shown here is derived from an EMBL/GenBank/DDBJ whole genome shotgun (WGS) entry which is preliminary data.</text>
</comment>
<accession>A0ABQ3K289</accession>